<dbReference type="Pfam" id="PF00560">
    <property type="entry name" value="LRR_1"/>
    <property type="match status" value="1"/>
</dbReference>
<dbReference type="InterPro" id="IPR036277">
    <property type="entry name" value="SMC_hinge_sf"/>
</dbReference>
<dbReference type="GO" id="GO:0005524">
    <property type="term" value="F:ATP binding"/>
    <property type="evidence" value="ECO:0007669"/>
    <property type="project" value="InterPro"/>
</dbReference>
<organism evidence="3 4">
    <name type="scientific">Pisum sativum</name>
    <name type="common">Garden pea</name>
    <name type="synonym">Lathyrus oleraceus</name>
    <dbReference type="NCBI Taxonomy" id="3888"/>
    <lineage>
        <taxon>Eukaryota</taxon>
        <taxon>Viridiplantae</taxon>
        <taxon>Streptophyta</taxon>
        <taxon>Embryophyta</taxon>
        <taxon>Tracheophyta</taxon>
        <taxon>Spermatophyta</taxon>
        <taxon>Magnoliopsida</taxon>
        <taxon>eudicotyledons</taxon>
        <taxon>Gunneridae</taxon>
        <taxon>Pentapetalae</taxon>
        <taxon>rosids</taxon>
        <taxon>fabids</taxon>
        <taxon>Fabales</taxon>
        <taxon>Fabaceae</taxon>
        <taxon>Papilionoideae</taxon>
        <taxon>50 kb inversion clade</taxon>
        <taxon>NPAAA clade</taxon>
        <taxon>Hologalegina</taxon>
        <taxon>IRL clade</taxon>
        <taxon>Fabeae</taxon>
        <taxon>Lathyrus</taxon>
    </lineage>
</organism>
<dbReference type="InterPro" id="IPR032675">
    <property type="entry name" value="LRR_dom_sf"/>
</dbReference>
<feature type="domain" description="SMC hinge" evidence="2">
    <location>
        <begin position="149"/>
        <end position="191"/>
    </location>
</feature>
<dbReference type="PANTHER" id="PTHR47988">
    <property type="entry name" value="SOMATIC EMBRYOGENESIS RECEPTOR KINASE 1"/>
    <property type="match status" value="1"/>
</dbReference>
<dbReference type="Gene3D" id="3.80.10.10">
    <property type="entry name" value="Ribonuclease Inhibitor"/>
    <property type="match status" value="1"/>
</dbReference>
<reference evidence="3 4" key="1">
    <citation type="journal article" date="2022" name="Nat. Genet.">
        <title>Improved pea reference genome and pan-genome highlight genomic features and evolutionary characteristics.</title>
        <authorList>
            <person name="Yang T."/>
            <person name="Liu R."/>
            <person name="Luo Y."/>
            <person name="Hu S."/>
            <person name="Wang D."/>
            <person name="Wang C."/>
            <person name="Pandey M.K."/>
            <person name="Ge S."/>
            <person name="Xu Q."/>
            <person name="Li N."/>
            <person name="Li G."/>
            <person name="Huang Y."/>
            <person name="Saxena R.K."/>
            <person name="Ji Y."/>
            <person name="Li M."/>
            <person name="Yan X."/>
            <person name="He Y."/>
            <person name="Liu Y."/>
            <person name="Wang X."/>
            <person name="Xiang C."/>
            <person name="Varshney R.K."/>
            <person name="Ding H."/>
            <person name="Gao S."/>
            <person name="Zong X."/>
        </authorList>
    </citation>
    <scope>NUCLEOTIDE SEQUENCE [LARGE SCALE GENOMIC DNA]</scope>
    <source>
        <strain evidence="3 4">cv. Zhongwan 6</strain>
    </source>
</reference>
<dbReference type="Gene3D" id="3.30.70.1620">
    <property type="match status" value="1"/>
</dbReference>
<protein>
    <recommendedName>
        <fullName evidence="2">SMC hinge domain-containing protein</fullName>
    </recommendedName>
</protein>
<dbReference type="SUPFAM" id="SSF75553">
    <property type="entry name" value="Smc hinge domain"/>
    <property type="match status" value="1"/>
</dbReference>
<dbReference type="InterPro" id="IPR010935">
    <property type="entry name" value="SMC_hinge"/>
</dbReference>
<proteinExistence type="predicted"/>
<evidence type="ECO:0000313" key="3">
    <source>
        <dbReference type="EMBL" id="KAI5408067.1"/>
    </source>
</evidence>
<accession>A0A9D5AE21</accession>
<evidence type="ECO:0000313" key="4">
    <source>
        <dbReference type="Proteomes" id="UP001058974"/>
    </source>
</evidence>
<evidence type="ECO:0000259" key="2">
    <source>
        <dbReference type="Pfam" id="PF06470"/>
    </source>
</evidence>
<dbReference type="InterPro" id="IPR001611">
    <property type="entry name" value="Leu-rich_rpt"/>
</dbReference>
<dbReference type="GO" id="GO:0005694">
    <property type="term" value="C:chromosome"/>
    <property type="evidence" value="ECO:0007669"/>
    <property type="project" value="InterPro"/>
</dbReference>
<dbReference type="Pfam" id="PF06470">
    <property type="entry name" value="SMC_hinge"/>
    <property type="match status" value="1"/>
</dbReference>
<dbReference type="Gramene" id="Psat05G0405700-T1">
    <property type="protein sequence ID" value="KAI5408067.1"/>
    <property type="gene ID" value="KIW84_054057"/>
</dbReference>
<sequence>MLNRMQELQRQRSWREADVARTIQAYIKGPVARYRLGLGGNSLTGEILSSTCNEAGHNLTYIGLDNNKMTGLIPPESGSCKKVALMSLDENQLTGALPPELGNLISLQVLMNKLNGDKLSKHLTAFRQNIVDTSYAVTYKHKQVQQAAVSLVGKENSEIALSLVGYEEELKNVMEYVFGSTFVCKTISLGRAKGCCKMSWPLEQHPHYQTEQARSYS</sequence>
<dbReference type="GO" id="GO:0051276">
    <property type="term" value="P:chromosome organization"/>
    <property type="evidence" value="ECO:0007669"/>
    <property type="project" value="InterPro"/>
</dbReference>
<gene>
    <name evidence="3" type="ORF">KIW84_054057</name>
</gene>
<dbReference type="AlphaFoldDB" id="A0A9D5AE21"/>
<comment type="caution">
    <text evidence="3">The sequence shown here is derived from an EMBL/GenBank/DDBJ whole genome shotgun (WGS) entry which is preliminary data.</text>
</comment>
<dbReference type="SUPFAM" id="SSF52058">
    <property type="entry name" value="L domain-like"/>
    <property type="match status" value="1"/>
</dbReference>
<keyword evidence="1" id="KW-0732">Signal</keyword>
<name>A0A9D5AE21_PEA</name>
<evidence type="ECO:0000256" key="1">
    <source>
        <dbReference type="ARBA" id="ARBA00022729"/>
    </source>
</evidence>
<dbReference type="EMBL" id="JAMSHJ010000005">
    <property type="protein sequence ID" value="KAI5408067.1"/>
    <property type="molecule type" value="Genomic_DNA"/>
</dbReference>
<keyword evidence="4" id="KW-1185">Reference proteome</keyword>
<dbReference type="Proteomes" id="UP001058974">
    <property type="component" value="Chromosome 5"/>
</dbReference>